<feature type="compositionally biased region" description="Basic and acidic residues" evidence="1">
    <location>
        <begin position="1"/>
        <end position="19"/>
    </location>
</feature>
<gene>
    <name evidence="2" type="ORF">PTTT1_LOCUS54617</name>
</gene>
<evidence type="ECO:0000313" key="2">
    <source>
        <dbReference type="EMBL" id="CAG9294419.1"/>
    </source>
</evidence>
<accession>A0A8J9X7T5</accession>
<proteinExistence type="predicted"/>
<feature type="region of interest" description="Disordered" evidence="1">
    <location>
        <begin position="1"/>
        <end position="23"/>
    </location>
</feature>
<organism evidence="2">
    <name type="scientific">Phaeodactylum tricornutum</name>
    <name type="common">Diatom</name>
    <dbReference type="NCBI Taxonomy" id="2850"/>
    <lineage>
        <taxon>Eukaryota</taxon>
        <taxon>Sar</taxon>
        <taxon>Stramenopiles</taxon>
        <taxon>Ochrophyta</taxon>
        <taxon>Bacillariophyta</taxon>
        <taxon>Bacillariophyceae</taxon>
        <taxon>Bacillariophycidae</taxon>
        <taxon>Naviculales</taxon>
        <taxon>Phaeodactylaceae</taxon>
        <taxon>Phaeodactylum</taxon>
    </lineage>
</organism>
<dbReference type="Proteomes" id="UP000836788">
    <property type="component" value="Chromosome 9"/>
</dbReference>
<dbReference type="AlphaFoldDB" id="A0A8J9X7T5"/>
<feature type="non-terminal residue" evidence="2">
    <location>
        <position position="55"/>
    </location>
</feature>
<evidence type="ECO:0000256" key="1">
    <source>
        <dbReference type="SAM" id="MobiDB-lite"/>
    </source>
</evidence>
<protein>
    <submittedName>
        <fullName evidence="2">Uncharacterized protein</fullName>
    </submittedName>
</protein>
<sequence length="55" mass="6241">MAEDDERRKVDKSVEREFSQQRNDQSILLDALEGLSAGMSPVQPSLAIAKPRRDR</sequence>
<name>A0A8J9X7T5_PHATR</name>
<dbReference type="EMBL" id="OU594950">
    <property type="protein sequence ID" value="CAG9294419.1"/>
    <property type="molecule type" value="Genomic_DNA"/>
</dbReference>
<reference evidence="2" key="1">
    <citation type="submission" date="2022-02" db="EMBL/GenBank/DDBJ databases">
        <authorList>
            <person name="Giguere J D."/>
        </authorList>
    </citation>
    <scope>NUCLEOTIDE SEQUENCE</scope>
    <source>
        <strain evidence="2">CCAP 1055/1</strain>
    </source>
</reference>